<keyword evidence="12" id="KW-1185">Reference proteome</keyword>
<feature type="compositionally biased region" description="Low complexity" evidence="10">
    <location>
        <begin position="197"/>
        <end position="210"/>
    </location>
</feature>
<evidence type="ECO:0000256" key="5">
    <source>
        <dbReference type="ARBA" id="ARBA00022946"/>
    </source>
</evidence>
<dbReference type="GO" id="GO:0005743">
    <property type="term" value="C:mitochondrial inner membrane"/>
    <property type="evidence" value="ECO:0007669"/>
    <property type="project" value="UniProtKB-SubCell"/>
</dbReference>
<dbReference type="PANTHER" id="PTHR31068:SF0">
    <property type="entry name" value="MITOCHONDRIAL DISTRIBUTION AND MORPHOLOGY PROTEIN 31"/>
    <property type="match status" value="1"/>
</dbReference>
<dbReference type="EMBL" id="JAACJO010000012">
    <property type="protein sequence ID" value="KAF5351934.1"/>
    <property type="molecule type" value="Genomic_DNA"/>
</dbReference>
<keyword evidence="5" id="KW-0809">Transit peptide</keyword>
<organism evidence="11 12">
    <name type="scientific">Leucocoprinus leucothites</name>
    <dbReference type="NCBI Taxonomy" id="201217"/>
    <lineage>
        <taxon>Eukaryota</taxon>
        <taxon>Fungi</taxon>
        <taxon>Dikarya</taxon>
        <taxon>Basidiomycota</taxon>
        <taxon>Agaricomycotina</taxon>
        <taxon>Agaricomycetes</taxon>
        <taxon>Agaricomycetidae</taxon>
        <taxon>Agaricales</taxon>
        <taxon>Agaricineae</taxon>
        <taxon>Agaricaceae</taxon>
        <taxon>Leucocoprinus</taxon>
    </lineage>
</organism>
<evidence type="ECO:0000256" key="1">
    <source>
        <dbReference type="ARBA" id="ARBA00004273"/>
    </source>
</evidence>
<gene>
    <name evidence="11" type="ORF">D9756_007661</name>
</gene>
<feature type="region of interest" description="Disordered" evidence="10">
    <location>
        <begin position="151"/>
        <end position="229"/>
    </location>
</feature>
<evidence type="ECO:0000313" key="12">
    <source>
        <dbReference type="Proteomes" id="UP000559027"/>
    </source>
</evidence>
<accession>A0A8H5D1G1</accession>
<evidence type="ECO:0000256" key="9">
    <source>
        <dbReference type="ARBA" id="ARBA00025191"/>
    </source>
</evidence>
<proteinExistence type="inferred from homology"/>
<dbReference type="PANTHER" id="PTHR31068">
    <property type="entry name" value="MITOCHONDRIAL DISTRIBUTION AND MORPHOLOGY PROTEIN 31"/>
    <property type="match status" value="1"/>
</dbReference>
<evidence type="ECO:0000256" key="8">
    <source>
        <dbReference type="ARBA" id="ARBA00023136"/>
    </source>
</evidence>
<dbReference type="GO" id="GO:0007005">
    <property type="term" value="P:mitochondrion organization"/>
    <property type="evidence" value="ECO:0007669"/>
    <property type="project" value="InterPro"/>
</dbReference>
<evidence type="ECO:0000256" key="6">
    <source>
        <dbReference type="ARBA" id="ARBA00022989"/>
    </source>
</evidence>
<evidence type="ECO:0000256" key="7">
    <source>
        <dbReference type="ARBA" id="ARBA00023128"/>
    </source>
</evidence>
<evidence type="ECO:0000256" key="3">
    <source>
        <dbReference type="ARBA" id="ARBA00022692"/>
    </source>
</evidence>
<comment type="function">
    <text evidence="9">Involved in the organization of the mitochondrial membranes and the global structure of the mitochondria. Also required for mitochondrial distribution and mobility as well as for the maintenance of mitochondrial DNA nucleoids structures.</text>
</comment>
<comment type="caution">
    <text evidence="11">The sequence shown here is derived from an EMBL/GenBank/DDBJ whole genome shotgun (WGS) entry which is preliminary data.</text>
</comment>
<dbReference type="AlphaFoldDB" id="A0A8H5D1G1"/>
<evidence type="ECO:0008006" key="13">
    <source>
        <dbReference type="Google" id="ProtNLM"/>
    </source>
</evidence>
<keyword evidence="7" id="KW-0496">Mitochondrion</keyword>
<feature type="compositionally biased region" description="Polar residues" evidence="10">
    <location>
        <begin position="180"/>
        <end position="196"/>
    </location>
</feature>
<reference evidence="11 12" key="1">
    <citation type="journal article" date="2020" name="ISME J.">
        <title>Uncovering the hidden diversity of litter-decomposition mechanisms in mushroom-forming fungi.</title>
        <authorList>
            <person name="Floudas D."/>
            <person name="Bentzer J."/>
            <person name="Ahren D."/>
            <person name="Johansson T."/>
            <person name="Persson P."/>
            <person name="Tunlid A."/>
        </authorList>
    </citation>
    <scope>NUCLEOTIDE SEQUENCE [LARGE SCALE GENOMIC DNA]</scope>
    <source>
        <strain evidence="11 12">CBS 146.42</strain>
    </source>
</reference>
<evidence type="ECO:0000313" key="11">
    <source>
        <dbReference type="EMBL" id="KAF5351934.1"/>
    </source>
</evidence>
<evidence type="ECO:0000256" key="2">
    <source>
        <dbReference type="ARBA" id="ARBA00005687"/>
    </source>
</evidence>
<comment type="subcellular location">
    <subcellularLocation>
        <location evidence="1">Mitochondrion inner membrane</location>
    </subcellularLocation>
</comment>
<keyword evidence="3" id="KW-0812">Transmembrane</keyword>
<name>A0A8H5D1G1_9AGAR</name>
<evidence type="ECO:0000256" key="10">
    <source>
        <dbReference type="SAM" id="MobiDB-lite"/>
    </source>
</evidence>
<dbReference type="InterPro" id="IPR012571">
    <property type="entry name" value="Mdm31/Mdm32"/>
</dbReference>
<protein>
    <recommendedName>
        <fullName evidence="13">Mitochondrial distribution and morphology protein 31</fullName>
    </recommendedName>
</protein>
<dbReference type="Pfam" id="PF08118">
    <property type="entry name" value="MDM31_MDM32"/>
    <property type="match status" value="1"/>
</dbReference>
<keyword evidence="8" id="KW-0472">Membrane</keyword>
<dbReference type="Proteomes" id="UP000559027">
    <property type="component" value="Unassembled WGS sequence"/>
</dbReference>
<keyword evidence="6" id="KW-1133">Transmembrane helix</keyword>
<dbReference type="GO" id="GO:0000001">
    <property type="term" value="P:mitochondrion inheritance"/>
    <property type="evidence" value="ECO:0007669"/>
    <property type="project" value="InterPro"/>
</dbReference>
<evidence type="ECO:0000256" key="4">
    <source>
        <dbReference type="ARBA" id="ARBA00022792"/>
    </source>
</evidence>
<sequence length="817" mass="92295">MQLSLSSAPTTMAVPSASCSRSLTALSRSTIRKSQLNGATLDRYSVIRNFFRSQATVLPTLPPRSLPKPGAWTILLSGGGAREGKEKGHRALGEWTRYPRVQVQEHLRLESTNTRLFGRRLLPYSVGLNPPIAHGSIRWIHASAVCMKADGIHKPPDARPQTHLSPSGPVEPPIPKPENSRPQPCTCANASHGGQKSSTSTNPPSESQPSQPQPQPRHHQPIDPANPPRHLEDYSRFFRRLALSLPHPHRPTRDDFLKVATGFWQRLRIRFKWFTIKSFRKFNADDISAFVTWFLMSQTLWILVGTTTFFSVVFAIANSLRLQHYIARAISDYLTSETGVTIIFESAIVPKWRESRISFKNVYVSRRPSDASVKRLQPRQENEHLTAVGYDVSNHPGYHQFSDDEDEDAVPIALDEEDSNMSLFDLTIDSVDVTLSLWRWLDGKGLVEDAVVRGVRGVLDRRNVYWDPDNPPDPALFRHKSVPGDFELESLQLEDLLVTVYQPGSFRPYTASIFRADIRQFRKRWLFYDFLCAENVVGQFDNCLFSLHKPQSIGRTNEKDLEDGEWARMSRIRIDGVNIDHLQNSTTMEGPISWITSGKVDAVLDIKFPRDPHDDLPFNAILGEIADAISTSIKDNMNDNDGSHPGTKLIPGQRELARPPLSVPEDDMLDYERNKASAGQGEEELKVVIDMDLRFRDLKAAVPIFTNDLSYVNNAFIRPIVAFMNANRTLVPIHCRMVKNLSDFDGSWTMWETGLMDEISLKTYDAMAYHVSQANMNRQRIKTVSLWSLQKTANAILSALKNIADPVPAHLKEFHLG</sequence>
<dbReference type="OrthoDB" id="17678at2759"/>
<comment type="similarity">
    <text evidence="2">Belongs to the MDM31/MDM32 family.</text>
</comment>
<feature type="region of interest" description="Disordered" evidence="10">
    <location>
        <begin position="636"/>
        <end position="657"/>
    </location>
</feature>
<keyword evidence="4" id="KW-0999">Mitochondrion inner membrane</keyword>